<dbReference type="InterPro" id="IPR036890">
    <property type="entry name" value="HATPase_C_sf"/>
</dbReference>
<evidence type="ECO:0000256" key="2">
    <source>
        <dbReference type="ARBA" id="ARBA00004651"/>
    </source>
</evidence>
<dbReference type="InterPro" id="IPR003594">
    <property type="entry name" value="HATPase_dom"/>
</dbReference>
<dbReference type="InterPro" id="IPR004358">
    <property type="entry name" value="Sig_transdc_His_kin-like_C"/>
</dbReference>
<evidence type="ECO:0000256" key="9">
    <source>
        <dbReference type="ARBA" id="ARBA00023136"/>
    </source>
</evidence>
<dbReference type="PANTHER" id="PTHR34220">
    <property type="entry name" value="SENSOR HISTIDINE KINASE YPDA"/>
    <property type="match status" value="1"/>
</dbReference>
<evidence type="ECO:0000256" key="8">
    <source>
        <dbReference type="ARBA" id="ARBA00023012"/>
    </source>
</evidence>
<sequence length="610" mass="69070">MKVHKDSFYSRLKSKSFILRRLSIKNRLLAAFIVTSLLPVVFVSVYSNFKYETSVTNKISAYSMQILDELSQNATRELEQYETLSENIIINHLIQNGLPKFDAMSDYEKNQLQTQIGDDLGQQIFQLGNISNVMILTNSGESFFDLGFELYPAKQIQSMLEETKKSFGNAYWTYLRSGRGTNTIALSRRIYAEDKLNKQLGYLIIFIDEKVFSRNIYKFVNLGAGSSIYISDAGGMVISSLTDDIPKGNPFAEKEIFSPIDNQFHLEQKLTAFHADVNNHRFLVASSYIRSANWFFVGMIPQKFILSELSDMRRNIVIICLVVLLLSGMISTWIYFTISNPMRSLLLYAKQIRMGKLEATTLTRSAYPDEMDKLTETIDGMVEQLKHLIGQVQSEQQAKRDAELKMLQAQINPHFLFNTLNSLKWSAMLGGNESVTSGIESLSELLRSTIMVKDEFIPLHTEIANLLHYATIQRIRYGDSFVLHTEVDEELSGFLVPKFILQPIVENSILHGVGDGERRVGIWVKATRQNHMLTISIADNGKGFDMNHVKAKRESHSKLSGLGMANVDERIKLHFGAAFGLVTSSAVGEGTKTVITVPVYTNEEDLERYV</sequence>
<accession>A0ABU6PLC7</accession>
<evidence type="ECO:0000313" key="12">
    <source>
        <dbReference type="EMBL" id="MED5015691.1"/>
    </source>
</evidence>
<comment type="subcellular location">
    <subcellularLocation>
        <location evidence="2">Cell membrane</location>
        <topology evidence="2">Multi-pass membrane protein</topology>
    </subcellularLocation>
</comment>
<keyword evidence="4" id="KW-1003">Cell membrane</keyword>
<evidence type="ECO:0000256" key="4">
    <source>
        <dbReference type="ARBA" id="ARBA00022475"/>
    </source>
</evidence>
<evidence type="ECO:0000313" key="13">
    <source>
        <dbReference type="Proteomes" id="UP001343257"/>
    </source>
</evidence>
<keyword evidence="7 12" id="KW-0418">Kinase</keyword>
<dbReference type="Gene3D" id="6.10.340.10">
    <property type="match status" value="1"/>
</dbReference>
<comment type="caution">
    <text evidence="12">The sequence shown here is derived from an EMBL/GenBank/DDBJ whole genome shotgun (WGS) entry which is preliminary data.</text>
</comment>
<organism evidence="12 13">
    <name type="scientific">Paenibacillus chibensis</name>
    <dbReference type="NCBI Taxonomy" id="59846"/>
    <lineage>
        <taxon>Bacteria</taxon>
        <taxon>Bacillati</taxon>
        <taxon>Bacillota</taxon>
        <taxon>Bacilli</taxon>
        <taxon>Bacillales</taxon>
        <taxon>Paenibacillaceae</taxon>
        <taxon>Paenibacillus</taxon>
    </lineage>
</organism>
<dbReference type="Proteomes" id="UP001343257">
    <property type="component" value="Unassembled WGS sequence"/>
</dbReference>
<protein>
    <recommendedName>
        <fullName evidence="3">histidine kinase</fullName>
        <ecNumber evidence="3">2.7.13.3</ecNumber>
    </recommendedName>
</protein>
<dbReference type="InterPro" id="IPR010559">
    <property type="entry name" value="Sig_transdc_His_kin_internal"/>
</dbReference>
<dbReference type="PROSITE" id="PS50885">
    <property type="entry name" value="HAMP"/>
    <property type="match status" value="1"/>
</dbReference>
<dbReference type="InterPro" id="IPR003660">
    <property type="entry name" value="HAMP_dom"/>
</dbReference>
<dbReference type="RefSeq" id="WP_328274321.1">
    <property type="nucleotide sequence ID" value="NZ_JARTLD010000001.1"/>
</dbReference>
<dbReference type="PANTHER" id="PTHR34220:SF7">
    <property type="entry name" value="SENSOR HISTIDINE KINASE YPDA"/>
    <property type="match status" value="1"/>
</dbReference>
<keyword evidence="8" id="KW-0902">Two-component regulatory system</keyword>
<feature type="domain" description="HAMP" evidence="11">
    <location>
        <begin position="336"/>
        <end position="390"/>
    </location>
</feature>
<dbReference type="SUPFAM" id="SSF55874">
    <property type="entry name" value="ATPase domain of HSP90 chaperone/DNA topoisomerase II/histidine kinase"/>
    <property type="match status" value="1"/>
</dbReference>
<dbReference type="EC" id="2.7.13.3" evidence="3"/>
<evidence type="ECO:0000256" key="5">
    <source>
        <dbReference type="ARBA" id="ARBA00022553"/>
    </source>
</evidence>
<reference evidence="12 13" key="1">
    <citation type="submission" date="2023-03" db="EMBL/GenBank/DDBJ databases">
        <title>Bacillus Genome Sequencing.</title>
        <authorList>
            <person name="Dunlap C."/>
        </authorList>
    </citation>
    <scope>NUCLEOTIDE SEQUENCE [LARGE SCALE GENOMIC DNA]</scope>
    <source>
        <strain evidence="12 13">NRS-52</strain>
    </source>
</reference>
<dbReference type="Pfam" id="PF02518">
    <property type="entry name" value="HATPase_c"/>
    <property type="match status" value="1"/>
</dbReference>
<proteinExistence type="predicted"/>
<evidence type="ECO:0000259" key="11">
    <source>
        <dbReference type="PROSITE" id="PS50885"/>
    </source>
</evidence>
<dbReference type="Gene3D" id="3.30.565.10">
    <property type="entry name" value="Histidine kinase-like ATPase, C-terminal domain"/>
    <property type="match status" value="1"/>
</dbReference>
<name>A0ABU6PLC7_9BACL</name>
<comment type="catalytic activity">
    <reaction evidence="1">
        <text>ATP + protein L-histidine = ADP + protein N-phospho-L-histidine.</text>
        <dbReference type="EC" id="2.7.13.3"/>
    </reaction>
</comment>
<keyword evidence="6 12" id="KW-0808">Transferase</keyword>
<keyword evidence="5" id="KW-0597">Phosphoprotein</keyword>
<evidence type="ECO:0000256" key="10">
    <source>
        <dbReference type="SAM" id="Phobius"/>
    </source>
</evidence>
<dbReference type="InterPro" id="IPR050640">
    <property type="entry name" value="Bact_2-comp_sensor_kinase"/>
</dbReference>
<dbReference type="SMART" id="SM00304">
    <property type="entry name" value="HAMP"/>
    <property type="match status" value="1"/>
</dbReference>
<keyword evidence="10" id="KW-0812">Transmembrane</keyword>
<keyword evidence="9 10" id="KW-0472">Membrane</keyword>
<keyword evidence="13" id="KW-1185">Reference proteome</keyword>
<dbReference type="EMBL" id="JARTLD010000001">
    <property type="protein sequence ID" value="MED5015691.1"/>
    <property type="molecule type" value="Genomic_DNA"/>
</dbReference>
<dbReference type="PRINTS" id="PR00344">
    <property type="entry name" value="BCTRLSENSOR"/>
</dbReference>
<dbReference type="Pfam" id="PF06580">
    <property type="entry name" value="His_kinase"/>
    <property type="match status" value="1"/>
</dbReference>
<evidence type="ECO:0000256" key="7">
    <source>
        <dbReference type="ARBA" id="ARBA00022777"/>
    </source>
</evidence>
<gene>
    <name evidence="12" type="ORF">P9847_00045</name>
</gene>
<keyword evidence="10" id="KW-1133">Transmembrane helix</keyword>
<evidence type="ECO:0000256" key="1">
    <source>
        <dbReference type="ARBA" id="ARBA00000085"/>
    </source>
</evidence>
<feature type="transmembrane region" description="Helical" evidence="10">
    <location>
        <begin position="316"/>
        <end position="336"/>
    </location>
</feature>
<evidence type="ECO:0000256" key="3">
    <source>
        <dbReference type="ARBA" id="ARBA00012438"/>
    </source>
</evidence>
<evidence type="ECO:0000256" key="6">
    <source>
        <dbReference type="ARBA" id="ARBA00022679"/>
    </source>
</evidence>
<dbReference type="GO" id="GO:0004673">
    <property type="term" value="F:protein histidine kinase activity"/>
    <property type="evidence" value="ECO:0007669"/>
    <property type="project" value="UniProtKB-EC"/>
</dbReference>